<evidence type="ECO:0000313" key="2">
    <source>
        <dbReference type="EMBL" id="MCP2270931.1"/>
    </source>
</evidence>
<sequence>MALTFAQPDRRLTLTVARTGRHVTIAAVGRIDLATESPWHEEVMRACTAADETTRVCVDLTEVTFLSWASTAVLVRAHRACARRGRTLRVVASGPVLTGLHVTRLHEDITIIPGLRPVEVTRPRAATGWLIA</sequence>
<dbReference type="InterPro" id="IPR036513">
    <property type="entry name" value="STAS_dom_sf"/>
</dbReference>
<evidence type="ECO:0000259" key="1">
    <source>
        <dbReference type="PROSITE" id="PS50801"/>
    </source>
</evidence>
<keyword evidence="3" id="KW-1185">Reference proteome</keyword>
<comment type="caution">
    <text evidence="2">The sequence shown here is derived from an EMBL/GenBank/DDBJ whole genome shotgun (WGS) entry which is preliminary data.</text>
</comment>
<dbReference type="EMBL" id="JAMTCO010000008">
    <property type="protein sequence ID" value="MCP2270931.1"/>
    <property type="molecule type" value="Genomic_DNA"/>
</dbReference>
<proteinExistence type="predicted"/>
<dbReference type="CDD" id="cd07043">
    <property type="entry name" value="STAS_anti-anti-sigma_factors"/>
    <property type="match status" value="1"/>
</dbReference>
<name>A0ABT1IF52_9PSEU</name>
<dbReference type="Gene3D" id="3.30.750.24">
    <property type="entry name" value="STAS domain"/>
    <property type="match status" value="1"/>
</dbReference>
<organism evidence="2 3">
    <name type="scientific">Actinokineospora diospyrosa</name>
    <dbReference type="NCBI Taxonomy" id="103728"/>
    <lineage>
        <taxon>Bacteria</taxon>
        <taxon>Bacillati</taxon>
        <taxon>Actinomycetota</taxon>
        <taxon>Actinomycetes</taxon>
        <taxon>Pseudonocardiales</taxon>
        <taxon>Pseudonocardiaceae</taxon>
        <taxon>Actinokineospora</taxon>
    </lineage>
</organism>
<dbReference type="InterPro" id="IPR058548">
    <property type="entry name" value="MlaB-like_STAS"/>
</dbReference>
<feature type="domain" description="STAS" evidence="1">
    <location>
        <begin position="12"/>
        <end position="105"/>
    </location>
</feature>
<dbReference type="RefSeq" id="WP_253887891.1">
    <property type="nucleotide sequence ID" value="NZ_BAAAVB010000013.1"/>
</dbReference>
<reference evidence="2 3" key="1">
    <citation type="submission" date="2022-06" db="EMBL/GenBank/DDBJ databases">
        <title>Genomic Encyclopedia of Archaeal and Bacterial Type Strains, Phase II (KMG-II): from individual species to whole genera.</title>
        <authorList>
            <person name="Goeker M."/>
        </authorList>
    </citation>
    <scope>NUCLEOTIDE SEQUENCE [LARGE SCALE GENOMIC DNA]</scope>
    <source>
        <strain evidence="2 3">DSM 44255</strain>
    </source>
</reference>
<dbReference type="SUPFAM" id="SSF52091">
    <property type="entry name" value="SpoIIaa-like"/>
    <property type="match status" value="1"/>
</dbReference>
<dbReference type="PROSITE" id="PS50801">
    <property type="entry name" value="STAS"/>
    <property type="match status" value="1"/>
</dbReference>
<dbReference type="InterPro" id="IPR002645">
    <property type="entry name" value="STAS_dom"/>
</dbReference>
<protein>
    <submittedName>
        <fullName evidence="2">Anti-anti-sigma factor</fullName>
    </submittedName>
</protein>
<gene>
    <name evidence="2" type="ORF">LV75_003443</name>
</gene>
<dbReference type="Pfam" id="PF13466">
    <property type="entry name" value="STAS_2"/>
    <property type="match status" value="1"/>
</dbReference>
<accession>A0ABT1IF52</accession>
<evidence type="ECO:0000313" key="3">
    <source>
        <dbReference type="Proteomes" id="UP001205185"/>
    </source>
</evidence>
<dbReference type="Proteomes" id="UP001205185">
    <property type="component" value="Unassembled WGS sequence"/>
</dbReference>